<evidence type="ECO:0000313" key="1">
    <source>
        <dbReference type="EMBL" id="SDB76286.1"/>
    </source>
</evidence>
<dbReference type="InterPro" id="IPR023137">
    <property type="entry name" value="BrxA_sf"/>
</dbReference>
<reference evidence="1 2" key="1">
    <citation type="submission" date="2016-10" db="EMBL/GenBank/DDBJ databases">
        <authorList>
            <person name="de Groot N.N."/>
        </authorList>
    </citation>
    <scope>NUCLEOTIDE SEQUENCE [LARGE SCALE GENOMIC DNA]</scope>
    <source>
        <strain evidence="1 2">NLAE-zl-C500</strain>
    </source>
</reference>
<accession>A0A1G6G4Z1</accession>
<sequence length="207" mass="24030">MKINSPYTAAITGGGFLLNETLALLPLLQSEDREELLKDERLNNRILMINAETSRKRAIAEISRRYDVMPPVFWQDFLAMTSIEQPIALFFVLLKTYKILFDFHVNVTIRRWNSVAKSVNNDDILMEFNEISARDAFVDSWSEATKNKVISAYLSILRKIGMLNRAYQLQVPHCTNYPYYLQIGEPWFLEACLLQPYQIEKIKNSLA</sequence>
<dbReference type="InterPro" id="IPR014948">
    <property type="entry name" value="BrxA"/>
</dbReference>
<name>A0A1G6G4Z1_BACOV</name>
<evidence type="ECO:0000313" key="2">
    <source>
        <dbReference type="Proteomes" id="UP000183670"/>
    </source>
</evidence>
<dbReference type="Proteomes" id="UP000183670">
    <property type="component" value="Unassembled WGS sequence"/>
</dbReference>
<proteinExistence type="predicted"/>
<protein>
    <submittedName>
        <fullName evidence="1">Putative inner membrane protein</fullName>
    </submittedName>
</protein>
<organism evidence="1 2">
    <name type="scientific">Bacteroides ovatus</name>
    <dbReference type="NCBI Taxonomy" id="28116"/>
    <lineage>
        <taxon>Bacteria</taxon>
        <taxon>Pseudomonadati</taxon>
        <taxon>Bacteroidota</taxon>
        <taxon>Bacteroidia</taxon>
        <taxon>Bacteroidales</taxon>
        <taxon>Bacteroidaceae</taxon>
        <taxon>Bacteroides</taxon>
    </lineage>
</organism>
<dbReference type="Gene3D" id="1.10.3540.10">
    <property type="entry name" value="uncharacterized protein from magnetospirillum magneticum domain"/>
    <property type="match status" value="1"/>
</dbReference>
<dbReference type="EMBL" id="FMYE01000007">
    <property type="protein sequence ID" value="SDB76286.1"/>
    <property type="molecule type" value="Genomic_DNA"/>
</dbReference>
<dbReference type="Pfam" id="PF08849">
    <property type="entry name" value="BrxA"/>
    <property type="match status" value="1"/>
</dbReference>
<dbReference type="AlphaFoldDB" id="A0A1G6G4Z1"/>
<gene>
    <name evidence="1" type="ORF">SAMN05192581_1007110</name>
</gene>